<keyword evidence="2" id="KW-0489">Methyltransferase</keyword>
<evidence type="ECO:0000259" key="1">
    <source>
        <dbReference type="Pfam" id="PF06983"/>
    </source>
</evidence>
<dbReference type="Proteomes" id="UP000094526">
    <property type="component" value="Unassembled WGS sequence"/>
</dbReference>
<dbReference type="GO" id="GO:0032259">
    <property type="term" value="P:methylation"/>
    <property type="evidence" value="ECO:0007669"/>
    <property type="project" value="UniProtKB-KW"/>
</dbReference>
<evidence type="ECO:0000313" key="2">
    <source>
        <dbReference type="EMBL" id="OCT47685.1"/>
    </source>
</evidence>
<keyword evidence="2" id="KW-0830">Ubiquinone</keyword>
<dbReference type="OrthoDB" id="10255422at2759"/>
<gene>
    <name evidence="2" type="ORF">CLCR_03706</name>
</gene>
<keyword evidence="2" id="KW-0808">Transferase</keyword>
<dbReference type="eggNOG" id="ENOG502SNVF">
    <property type="taxonomic scope" value="Eukaryota"/>
</dbReference>
<comment type="caution">
    <text evidence="2">The sequence shown here is derived from an EMBL/GenBank/DDBJ whole genome shotgun (WGS) entry which is preliminary data.</text>
</comment>
<dbReference type="Gene3D" id="3.10.180.10">
    <property type="entry name" value="2,3-Dihydroxybiphenyl 1,2-Dioxygenase, domain 1"/>
    <property type="match status" value="1"/>
</dbReference>
<sequence length="177" mass="19830">MSVSSVSVQPCLFFETQAEEAVRRYVSIFPNSSLDIINYFTSTGQDQHGQTPGSVMSVSFTLNNTQWLALNSRPKEMPMTEAVSFLVICENQEEIDHYWDNLTEGASDEDKKKQVCGWLRDRFGVSWQVVPRLVAEVMSSGDEKKMSATMAAFMKMSKVIVKDVVDALEAVEQAGKE</sequence>
<accession>A0A1C1CGN5</accession>
<evidence type="ECO:0000313" key="3">
    <source>
        <dbReference type="Proteomes" id="UP000094526"/>
    </source>
</evidence>
<name>A0A1C1CGN5_9EURO</name>
<dbReference type="PANTHER" id="PTHR33990">
    <property type="entry name" value="PROTEIN YJDN-RELATED"/>
    <property type="match status" value="1"/>
</dbReference>
<dbReference type="Pfam" id="PF06983">
    <property type="entry name" value="3-dmu-9_3-mt"/>
    <property type="match status" value="1"/>
</dbReference>
<feature type="domain" description="PhnB-like" evidence="1">
    <location>
        <begin position="8"/>
        <end position="130"/>
    </location>
</feature>
<dbReference type="CDD" id="cd06588">
    <property type="entry name" value="PhnB_like"/>
    <property type="match status" value="1"/>
</dbReference>
<organism evidence="2 3">
    <name type="scientific">Cladophialophora carrionii</name>
    <dbReference type="NCBI Taxonomy" id="86049"/>
    <lineage>
        <taxon>Eukaryota</taxon>
        <taxon>Fungi</taxon>
        <taxon>Dikarya</taxon>
        <taxon>Ascomycota</taxon>
        <taxon>Pezizomycotina</taxon>
        <taxon>Eurotiomycetes</taxon>
        <taxon>Chaetothyriomycetidae</taxon>
        <taxon>Chaetothyriales</taxon>
        <taxon>Herpotrichiellaceae</taxon>
        <taxon>Cladophialophora</taxon>
    </lineage>
</organism>
<proteinExistence type="predicted"/>
<reference evidence="3" key="1">
    <citation type="submission" date="2015-07" db="EMBL/GenBank/DDBJ databases">
        <authorList>
            <person name="Teixeira M.M."/>
            <person name="Souza R.C."/>
            <person name="Almeida L.G."/>
            <person name="Vicente V.A."/>
            <person name="de Hoog S."/>
            <person name="Bocca A.L."/>
            <person name="de Almeida S.R."/>
            <person name="Vasconcelos A.T."/>
            <person name="Felipe M.S."/>
        </authorList>
    </citation>
    <scope>NUCLEOTIDE SEQUENCE [LARGE SCALE GENOMIC DNA]</scope>
    <source>
        <strain evidence="3">KSF</strain>
    </source>
</reference>
<dbReference type="InterPro" id="IPR029068">
    <property type="entry name" value="Glyas_Bleomycin-R_OHBP_Dase"/>
</dbReference>
<keyword evidence="3" id="KW-1185">Reference proteome</keyword>
<dbReference type="PANTHER" id="PTHR33990:SF2">
    <property type="entry name" value="PHNB-LIKE DOMAIN-CONTAINING PROTEIN"/>
    <property type="match status" value="1"/>
</dbReference>
<dbReference type="PIRSF" id="PIRSF021700">
    <property type="entry name" value="3_dmu_93_MTrfase"/>
    <property type="match status" value="1"/>
</dbReference>
<dbReference type="InterPro" id="IPR028973">
    <property type="entry name" value="PhnB-like"/>
</dbReference>
<dbReference type="EMBL" id="LGRB01000013">
    <property type="protein sequence ID" value="OCT47685.1"/>
    <property type="molecule type" value="Genomic_DNA"/>
</dbReference>
<protein>
    <submittedName>
        <fullName evidence="2">3-demethylubiquinone-9 3-methyltransferase</fullName>
    </submittedName>
</protein>
<dbReference type="STRING" id="86049.A0A1C1CGN5"/>
<dbReference type="SUPFAM" id="SSF54593">
    <property type="entry name" value="Glyoxalase/Bleomycin resistance protein/Dihydroxybiphenyl dioxygenase"/>
    <property type="match status" value="1"/>
</dbReference>
<dbReference type="GO" id="GO:0008168">
    <property type="term" value="F:methyltransferase activity"/>
    <property type="evidence" value="ECO:0007669"/>
    <property type="project" value="UniProtKB-KW"/>
</dbReference>
<dbReference type="AlphaFoldDB" id="A0A1C1CGN5"/>
<dbReference type="InterPro" id="IPR009725">
    <property type="entry name" value="3_dmu_93_MTrfase"/>
</dbReference>
<dbReference type="VEuPathDB" id="FungiDB:G647_04656"/>
<dbReference type="VEuPathDB" id="FungiDB:CLCR_03706"/>